<gene>
    <name evidence="1" type="ORF">Amac_100600</name>
</gene>
<sequence>MFQEWLQSLLNRDLCLGSWRALFARRRERRQELAMDVTATGCSGCPARAQWGSHDSHCAQWDGSLPYVFPETLLLRGLGRSES</sequence>
<name>A0A5M3X719_9ACTN</name>
<keyword evidence="2" id="KW-1185">Reference proteome</keyword>
<dbReference type="Proteomes" id="UP000331127">
    <property type="component" value="Unassembled WGS sequence"/>
</dbReference>
<reference evidence="1 2" key="1">
    <citation type="submission" date="2019-10" db="EMBL/GenBank/DDBJ databases">
        <title>Whole genome shotgun sequence of Acrocarpospora macrocephala NBRC 16266.</title>
        <authorList>
            <person name="Ichikawa N."/>
            <person name="Kimura A."/>
            <person name="Kitahashi Y."/>
            <person name="Komaki H."/>
            <person name="Oguchi A."/>
        </authorList>
    </citation>
    <scope>NUCLEOTIDE SEQUENCE [LARGE SCALE GENOMIC DNA]</scope>
    <source>
        <strain evidence="1 2">NBRC 16266</strain>
    </source>
</reference>
<protein>
    <submittedName>
        <fullName evidence="1">Uncharacterized protein</fullName>
    </submittedName>
</protein>
<evidence type="ECO:0000313" key="2">
    <source>
        <dbReference type="Proteomes" id="UP000331127"/>
    </source>
</evidence>
<dbReference type="EMBL" id="BLAE01000102">
    <property type="protein sequence ID" value="GES16462.1"/>
    <property type="molecule type" value="Genomic_DNA"/>
</dbReference>
<comment type="caution">
    <text evidence="1">The sequence shown here is derived from an EMBL/GenBank/DDBJ whole genome shotgun (WGS) entry which is preliminary data.</text>
</comment>
<evidence type="ECO:0000313" key="1">
    <source>
        <dbReference type="EMBL" id="GES16462.1"/>
    </source>
</evidence>
<accession>A0A5M3X719</accession>
<dbReference type="AlphaFoldDB" id="A0A5M3X719"/>
<organism evidence="1 2">
    <name type="scientific">Acrocarpospora macrocephala</name>
    <dbReference type="NCBI Taxonomy" id="150177"/>
    <lineage>
        <taxon>Bacteria</taxon>
        <taxon>Bacillati</taxon>
        <taxon>Actinomycetota</taxon>
        <taxon>Actinomycetes</taxon>
        <taxon>Streptosporangiales</taxon>
        <taxon>Streptosporangiaceae</taxon>
        <taxon>Acrocarpospora</taxon>
    </lineage>
</organism>
<proteinExistence type="predicted"/>